<sequence>MCTFSCNLFWCFIQSLPFAYIILVNCIRDLCGLYFLKVNNITSKLNGLINSRPTY</sequence>
<dbReference type="AlphaFoldDB" id="A0A0E9X3E8"/>
<dbReference type="EMBL" id="GBXM01011350">
    <property type="protein sequence ID" value="JAH97227.1"/>
    <property type="molecule type" value="Transcribed_RNA"/>
</dbReference>
<reference evidence="1" key="1">
    <citation type="submission" date="2014-11" db="EMBL/GenBank/DDBJ databases">
        <authorList>
            <person name="Amaro Gonzalez C."/>
        </authorList>
    </citation>
    <scope>NUCLEOTIDE SEQUENCE</scope>
</reference>
<proteinExistence type="predicted"/>
<reference evidence="1" key="2">
    <citation type="journal article" date="2015" name="Fish Shellfish Immunol.">
        <title>Early steps in the European eel (Anguilla anguilla)-Vibrio vulnificus interaction in the gills: Role of the RtxA13 toxin.</title>
        <authorList>
            <person name="Callol A."/>
            <person name="Pajuelo D."/>
            <person name="Ebbesson L."/>
            <person name="Teles M."/>
            <person name="MacKenzie S."/>
            <person name="Amaro C."/>
        </authorList>
    </citation>
    <scope>NUCLEOTIDE SEQUENCE</scope>
</reference>
<protein>
    <submittedName>
        <fullName evidence="1">Uncharacterized protein</fullName>
    </submittedName>
</protein>
<evidence type="ECO:0000313" key="1">
    <source>
        <dbReference type="EMBL" id="JAH97227.1"/>
    </source>
</evidence>
<name>A0A0E9X3E8_ANGAN</name>
<accession>A0A0E9X3E8</accession>
<organism evidence="1">
    <name type="scientific">Anguilla anguilla</name>
    <name type="common">European freshwater eel</name>
    <name type="synonym">Muraena anguilla</name>
    <dbReference type="NCBI Taxonomy" id="7936"/>
    <lineage>
        <taxon>Eukaryota</taxon>
        <taxon>Metazoa</taxon>
        <taxon>Chordata</taxon>
        <taxon>Craniata</taxon>
        <taxon>Vertebrata</taxon>
        <taxon>Euteleostomi</taxon>
        <taxon>Actinopterygii</taxon>
        <taxon>Neopterygii</taxon>
        <taxon>Teleostei</taxon>
        <taxon>Anguilliformes</taxon>
        <taxon>Anguillidae</taxon>
        <taxon>Anguilla</taxon>
    </lineage>
</organism>